<evidence type="ECO:0000313" key="3">
    <source>
        <dbReference type="EMBL" id="PIK39326.1"/>
    </source>
</evidence>
<evidence type="ECO:0000313" key="4">
    <source>
        <dbReference type="Proteomes" id="UP000230750"/>
    </source>
</evidence>
<dbReference type="InterPro" id="IPR052557">
    <property type="entry name" value="CAP/Cytokinesis_protein"/>
</dbReference>
<feature type="region of interest" description="Disordered" evidence="1">
    <location>
        <begin position="1"/>
        <end position="37"/>
    </location>
</feature>
<dbReference type="Gene3D" id="3.10.620.30">
    <property type="match status" value="1"/>
</dbReference>
<evidence type="ECO:0000259" key="2">
    <source>
        <dbReference type="Pfam" id="PF01841"/>
    </source>
</evidence>
<dbReference type="GO" id="GO:0005737">
    <property type="term" value="C:cytoplasm"/>
    <property type="evidence" value="ECO:0007669"/>
    <property type="project" value="TreeGrafter"/>
</dbReference>
<feature type="domain" description="Transglutaminase-like" evidence="2">
    <location>
        <begin position="270"/>
        <end position="337"/>
    </location>
</feature>
<dbReference type="STRING" id="307972.A0A2G8JU84"/>
<dbReference type="SUPFAM" id="SSF54001">
    <property type="entry name" value="Cysteine proteinases"/>
    <property type="match status" value="1"/>
</dbReference>
<dbReference type="AlphaFoldDB" id="A0A2G8JU84"/>
<dbReference type="EMBL" id="MRZV01001250">
    <property type="protein sequence ID" value="PIK39326.1"/>
    <property type="molecule type" value="Genomic_DNA"/>
</dbReference>
<evidence type="ECO:0000256" key="1">
    <source>
        <dbReference type="SAM" id="MobiDB-lite"/>
    </source>
</evidence>
<dbReference type="InterPro" id="IPR002931">
    <property type="entry name" value="Transglutaminase-like"/>
</dbReference>
<feature type="compositionally biased region" description="Basic and acidic residues" evidence="1">
    <location>
        <begin position="123"/>
        <end position="156"/>
    </location>
</feature>
<protein>
    <submittedName>
        <fullName evidence="3">Putative kyphoscoliosis peptidase-like</fullName>
    </submittedName>
</protein>
<gene>
    <name evidence="3" type="ORF">BSL78_23832</name>
</gene>
<dbReference type="InterPro" id="IPR038765">
    <property type="entry name" value="Papain-like_cys_pep_sf"/>
</dbReference>
<feature type="compositionally biased region" description="Polar residues" evidence="1">
    <location>
        <begin position="1"/>
        <end position="19"/>
    </location>
</feature>
<dbReference type="Proteomes" id="UP000230750">
    <property type="component" value="Unassembled WGS sequence"/>
</dbReference>
<proteinExistence type="predicted"/>
<dbReference type="PANTHER" id="PTHR46333">
    <property type="entry name" value="CYTOKINESIS PROTEIN 3"/>
    <property type="match status" value="1"/>
</dbReference>
<keyword evidence="4" id="KW-1185">Reference proteome</keyword>
<feature type="compositionally biased region" description="Basic and acidic residues" evidence="1">
    <location>
        <begin position="25"/>
        <end position="37"/>
    </location>
</feature>
<dbReference type="PANTHER" id="PTHR46333:SF2">
    <property type="entry name" value="CYTOKINESIS PROTEIN 3"/>
    <property type="match status" value="1"/>
</dbReference>
<name>A0A2G8JU84_STIJA</name>
<sequence length="379" mass="41991">MGCGSSSVSDASTVPNQHRQAWADNLHDEGHKTGNRHDISLQRNIQGIKEYDNRDIYEDGLSKNGTKVNDTSLHGISKHSKIEGDIILIDDLRGETPSSDELLKFTEEKKLDENNNLQGKLKGADVAKKKNSEKEINKTKAKKKQTEGNKVNRDKLTVSPSKNVSRKQKQIKPSNVKSNTPRHRSNQKTFTSSIPQPKWRHNYDIPAVNPTEGLTEGLPHIYEGLDRPIKIEDTFWSGKKKLIPDMEVMRKIDNHALKAPKNIKTDVSKLVTYLIKPASNDLQKYRAIVRWISDNIAYDVDVFFNRNTPLSSDPMEALKKGAAVCAGYSSLFQLMCNMGAYLASRFTAMEIACGAVAAEPGGGLGGLSPPNKKVEGANA</sequence>
<feature type="region of interest" description="Disordered" evidence="1">
    <location>
        <begin position="123"/>
        <end position="202"/>
    </location>
</feature>
<dbReference type="OrthoDB" id="6129702at2759"/>
<organism evidence="3 4">
    <name type="scientific">Stichopus japonicus</name>
    <name type="common">Sea cucumber</name>
    <dbReference type="NCBI Taxonomy" id="307972"/>
    <lineage>
        <taxon>Eukaryota</taxon>
        <taxon>Metazoa</taxon>
        <taxon>Echinodermata</taxon>
        <taxon>Eleutherozoa</taxon>
        <taxon>Echinozoa</taxon>
        <taxon>Holothuroidea</taxon>
        <taxon>Aspidochirotacea</taxon>
        <taxon>Aspidochirotida</taxon>
        <taxon>Stichopodidae</taxon>
        <taxon>Apostichopus</taxon>
    </lineage>
</organism>
<reference evidence="3 4" key="1">
    <citation type="journal article" date="2017" name="PLoS Biol.">
        <title>The sea cucumber genome provides insights into morphological evolution and visceral regeneration.</title>
        <authorList>
            <person name="Zhang X."/>
            <person name="Sun L."/>
            <person name="Yuan J."/>
            <person name="Sun Y."/>
            <person name="Gao Y."/>
            <person name="Zhang L."/>
            <person name="Li S."/>
            <person name="Dai H."/>
            <person name="Hamel J.F."/>
            <person name="Liu C."/>
            <person name="Yu Y."/>
            <person name="Liu S."/>
            <person name="Lin W."/>
            <person name="Guo K."/>
            <person name="Jin S."/>
            <person name="Xu P."/>
            <person name="Storey K.B."/>
            <person name="Huan P."/>
            <person name="Zhang T."/>
            <person name="Zhou Y."/>
            <person name="Zhang J."/>
            <person name="Lin C."/>
            <person name="Li X."/>
            <person name="Xing L."/>
            <person name="Huo D."/>
            <person name="Sun M."/>
            <person name="Wang L."/>
            <person name="Mercier A."/>
            <person name="Li F."/>
            <person name="Yang H."/>
            <person name="Xiang J."/>
        </authorList>
    </citation>
    <scope>NUCLEOTIDE SEQUENCE [LARGE SCALE GENOMIC DNA]</scope>
    <source>
        <strain evidence="3">Shaxun</strain>
        <tissue evidence="3">Muscle</tissue>
    </source>
</reference>
<dbReference type="Pfam" id="PF01841">
    <property type="entry name" value="Transglut_core"/>
    <property type="match status" value="1"/>
</dbReference>
<accession>A0A2G8JU84</accession>
<comment type="caution">
    <text evidence="3">The sequence shown here is derived from an EMBL/GenBank/DDBJ whole genome shotgun (WGS) entry which is preliminary data.</text>
</comment>